<sequence length="332" mass="37219">MEGEKNGGVDTKFLSLISLEGPVSVLRRRKKSSKLIVTEPDCEQDNTELPKEDGEIDFDEFLNSILQDQHGEKYNSESQKDGEIDLDSSVDEFFDSVSQEQHVENDVSEFDVSHSISQQTNLIFDLDVPNSKVPEFSHPIAPRRIRLKIELQRALSWPSSLQSEPNDPEAVRFLASTTAAGLPSHSHHVNLEWMFILTNLVLEILLMALDQIASPQKPECSLAALAVSVVAVVVSSIELYLKAMRQGVILKGEGLRFWLQYPSSSSDKPLYTFTDVFGFICALCQFTFSTIAYSYHKRHADNPINISIVSLIYIICLASSKLTNHETPMSIR</sequence>
<dbReference type="EMBL" id="KK914491">
    <property type="protein sequence ID" value="KDP35140.1"/>
    <property type="molecule type" value="Genomic_DNA"/>
</dbReference>
<dbReference type="OrthoDB" id="1905256at2759"/>
<reference evidence="1 2" key="1">
    <citation type="journal article" date="2014" name="PLoS ONE">
        <title>Global Analysis of Gene Expression Profiles in Physic Nut (Jatropha curcas L.) Seedlings Exposed to Salt Stress.</title>
        <authorList>
            <person name="Zhang L."/>
            <person name="Zhang C."/>
            <person name="Wu P."/>
            <person name="Chen Y."/>
            <person name="Li M."/>
            <person name="Jiang H."/>
            <person name="Wu G."/>
        </authorList>
    </citation>
    <scope>NUCLEOTIDE SEQUENCE [LARGE SCALE GENOMIC DNA]</scope>
    <source>
        <strain evidence="2">cv. GZQX0401</strain>
        <tissue evidence="1">Young leaves</tissue>
    </source>
</reference>
<organism evidence="1 2">
    <name type="scientific">Jatropha curcas</name>
    <name type="common">Barbados nut</name>
    <dbReference type="NCBI Taxonomy" id="180498"/>
    <lineage>
        <taxon>Eukaryota</taxon>
        <taxon>Viridiplantae</taxon>
        <taxon>Streptophyta</taxon>
        <taxon>Embryophyta</taxon>
        <taxon>Tracheophyta</taxon>
        <taxon>Spermatophyta</taxon>
        <taxon>Magnoliopsida</taxon>
        <taxon>eudicotyledons</taxon>
        <taxon>Gunneridae</taxon>
        <taxon>Pentapetalae</taxon>
        <taxon>rosids</taxon>
        <taxon>fabids</taxon>
        <taxon>Malpighiales</taxon>
        <taxon>Euphorbiaceae</taxon>
        <taxon>Crotonoideae</taxon>
        <taxon>Jatropheae</taxon>
        <taxon>Jatropha</taxon>
    </lineage>
</organism>
<dbReference type="AlphaFoldDB" id="A0A067KS88"/>
<protein>
    <submittedName>
        <fullName evidence="1">Uncharacterized protein</fullName>
    </submittedName>
</protein>
<dbReference type="Proteomes" id="UP000027138">
    <property type="component" value="Unassembled WGS sequence"/>
</dbReference>
<dbReference type="PANTHER" id="PTHR48473">
    <property type="entry name" value="TIR DOMAIN-CONTAINING PROTEIN"/>
    <property type="match status" value="1"/>
</dbReference>
<keyword evidence="2" id="KW-1185">Reference proteome</keyword>
<evidence type="ECO:0000313" key="2">
    <source>
        <dbReference type="Proteomes" id="UP000027138"/>
    </source>
</evidence>
<accession>A0A067KS88</accession>
<dbReference type="PANTHER" id="PTHR48473:SF1">
    <property type="entry name" value="TIR DOMAIN-CONTAINING PROTEIN"/>
    <property type="match status" value="1"/>
</dbReference>
<proteinExistence type="predicted"/>
<name>A0A067KS88_JATCU</name>
<evidence type="ECO:0000313" key="1">
    <source>
        <dbReference type="EMBL" id="KDP35140.1"/>
    </source>
</evidence>
<gene>
    <name evidence="1" type="ORF">JCGZ_10674</name>
</gene>
<dbReference type="KEGG" id="jcu:105636675"/>